<name>A0A6J7M759_9ZZZZ</name>
<sequence length="389" mass="41500">MSFTLQLDTGAWRRHLESVAAATSAQARLIPVVKGNGYGVGQSLLAREATRLGSGCIAVGTIYELDGILDSYAGDVVVLEPFEPRDASAERAWSRVLERTDSARVIRTVSRPSSLFALSAGGGVSRVLIEARSSMHRFGMDERELLATLADTSIRSAIHEGRLAIEGLTLHLPMTQPADEETGRGAVSMSPRAREVCRWAGLWSAEVSGWTAQSATAAAIWTSHLSDDELASVAAATPGIELRSRIGTRLWLGDRSALTAQGTVLAVHPLPARTRVGYRQRTGPKDGTLVVVSGGTGHGIGLSAPSPVASARQRVVAAGTGALESAGRAMSPFTWAGRQRWFAEPPHQHHSMIWLPRGCVIPAVGDQVTADVRFTTTRFDEVLEIDSPE</sequence>
<dbReference type="EMBL" id="CAFBOM010000023">
    <property type="protein sequence ID" value="CAB4976487.1"/>
    <property type="molecule type" value="Genomic_DNA"/>
</dbReference>
<protein>
    <submittedName>
        <fullName evidence="2">Unannotated protein</fullName>
    </submittedName>
</protein>
<feature type="domain" description="Alanine racemase N-terminal" evidence="1">
    <location>
        <begin position="8"/>
        <end position="181"/>
    </location>
</feature>
<dbReference type="InterPro" id="IPR029066">
    <property type="entry name" value="PLP-binding_barrel"/>
</dbReference>
<organism evidence="2">
    <name type="scientific">freshwater metagenome</name>
    <dbReference type="NCBI Taxonomy" id="449393"/>
    <lineage>
        <taxon>unclassified sequences</taxon>
        <taxon>metagenomes</taxon>
        <taxon>ecological metagenomes</taxon>
    </lineage>
</organism>
<proteinExistence type="predicted"/>
<evidence type="ECO:0000313" key="2">
    <source>
        <dbReference type="EMBL" id="CAB4976487.1"/>
    </source>
</evidence>
<dbReference type="SUPFAM" id="SSF51419">
    <property type="entry name" value="PLP-binding barrel"/>
    <property type="match status" value="1"/>
</dbReference>
<dbReference type="InterPro" id="IPR001608">
    <property type="entry name" value="Ala_racemase_N"/>
</dbReference>
<dbReference type="Gene3D" id="3.20.20.10">
    <property type="entry name" value="Alanine racemase"/>
    <property type="match status" value="1"/>
</dbReference>
<gene>
    <name evidence="2" type="ORF">UFOPK3957_00235</name>
</gene>
<dbReference type="AlphaFoldDB" id="A0A6J7M759"/>
<accession>A0A6J7M759</accession>
<dbReference type="Pfam" id="PF01168">
    <property type="entry name" value="Ala_racemase_N"/>
    <property type="match status" value="1"/>
</dbReference>
<evidence type="ECO:0000259" key="1">
    <source>
        <dbReference type="Pfam" id="PF01168"/>
    </source>
</evidence>
<reference evidence="2" key="1">
    <citation type="submission" date="2020-05" db="EMBL/GenBank/DDBJ databases">
        <authorList>
            <person name="Chiriac C."/>
            <person name="Salcher M."/>
            <person name="Ghai R."/>
            <person name="Kavagutti S V."/>
        </authorList>
    </citation>
    <scope>NUCLEOTIDE SEQUENCE</scope>
</reference>